<comment type="caution">
    <text evidence="6">The sequence shown here is derived from an EMBL/GenBank/DDBJ whole genome shotgun (WGS) entry which is preliminary data.</text>
</comment>
<dbReference type="Pfam" id="PF00085">
    <property type="entry name" value="Thioredoxin"/>
    <property type="match status" value="1"/>
</dbReference>
<dbReference type="Gene3D" id="3.40.30.10">
    <property type="entry name" value="Glutaredoxin"/>
    <property type="match status" value="1"/>
</dbReference>
<dbReference type="PANTHER" id="PTHR45663:SF11">
    <property type="entry name" value="GEO12009P1"/>
    <property type="match status" value="1"/>
</dbReference>
<dbReference type="Proteomes" id="UP000324282">
    <property type="component" value="Unassembled WGS sequence"/>
</dbReference>
<dbReference type="NCBIfam" id="NF008229">
    <property type="entry name" value="PRK10996.1"/>
    <property type="match status" value="1"/>
</dbReference>
<dbReference type="Gene3D" id="2.30.30.380">
    <property type="entry name" value="Zn-finger domain of Sec23/24"/>
    <property type="match status" value="1"/>
</dbReference>
<reference evidence="6 7" key="1">
    <citation type="submission" date="2019-07" db="EMBL/GenBank/DDBJ databases">
        <title>Deep subsurface shale carbon reservoir microbial communities from Ohio and West Virginia, USA.</title>
        <authorList>
            <person name="Wrighton K."/>
        </authorList>
    </citation>
    <scope>NUCLEOTIDE SEQUENCE [LARGE SCALE GENOMIC DNA]</scope>
    <source>
        <strain evidence="6 7">NP_8Ht</strain>
    </source>
</reference>
<name>A0A5S5BKK8_STUST</name>
<dbReference type="InterPro" id="IPR017937">
    <property type="entry name" value="Thioredoxin_CS"/>
</dbReference>
<evidence type="ECO:0000256" key="3">
    <source>
        <dbReference type="ARBA" id="ARBA00023157"/>
    </source>
</evidence>
<keyword evidence="4" id="KW-0676">Redox-active center</keyword>
<evidence type="ECO:0000259" key="5">
    <source>
        <dbReference type="PROSITE" id="PS51352"/>
    </source>
</evidence>
<dbReference type="GO" id="GO:0015035">
    <property type="term" value="F:protein-disulfide reductase activity"/>
    <property type="evidence" value="ECO:0007669"/>
    <property type="project" value="TreeGrafter"/>
</dbReference>
<evidence type="ECO:0000256" key="2">
    <source>
        <dbReference type="ARBA" id="ARBA00022982"/>
    </source>
</evidence>
<protein>
    <submittedName>
        <fullName evidence="6">Thioredoxin 2</fullName>
    </submittedName>
</protein>
<proteinExistence type="predicted"/>
<dbReference type="CDD" id="cd02947">
    <property type="entry name" value="TRX_family"/>
    <property type="match status" value="1"/>
</dbReference>
<dbReference type="PANTHER" id="PTHR45663">
    <property type="entry name" value="GEO12009P1"/>
    <property type="match status" value="1"/>
</dbReference>
<dbReference type="PRINTS" id="PR00421">
    <property type="entry name" value="THIOREDOXIN"/>
</dbReference>
<organism evidence="6 7">
    <name type="scientific">Stutzerimonas stutzeri</name>
    <name type="common">Pseudomonas stutzeri</name>
    <dbReference type="NCBI Taxonomy" id="316"/>
    <lineage>
        <taxon>Bacteria</taxon>
        <taxon>Pseudomonadati</taxon>
        <taxon>Pseudomonadota</taxon>
        <taxon>Gammaproteobacteria</taxon>
        <taxon>Pseudomonadales</taxon>
        <taxon>Pseudomonadaceae</taxon>
        <taxon>Stutzerimonas</taxon>
    </lineage>
</organism>
<keyword evidence="3" id="KW-1015">Disulfide bond</keyword>
<dbReference type="Pfam" id="PF21352">
    <property type="entry name" value="Zn_ribbon_Thio2"/>
    <property type="match status" value="1"/>
</dbReference>
<accession>A0A5S5BKK8</accession>
<dbReference type="InterPro" id="IPR049299">
    <property type="entry name" value="Thio2_N"/>
</dbReference>
<gene>
    <name evidence="6" type="ORF">A9A72_12055</name>
</gene>
<dbReference type="PROSITE" id="PS51352">
    <property type="entry name" value="THIOREDOXIN_2"/>
    <property type="match status" value="1"/>
</dbReference>
<evidence type="ECO:0000256" key="1">
    <source>
        <dbReference type="ARBA" id="ARBA00022448"/>
    </source>
</evidence>
<evidence type="ECO:0000313" key="6">
    <source>
        <dbReference type="EMBL" id="TYP66732.1"/>
    </source>
</evidence>
<feature type="domain" description="Thioredoxin" evidence="5">
    <location>
        <begin position="42"/>
        <end position="153"/>
    </location>
</feature>
<evidence type="ECO:0000256" key="4">
    <source>
        <dbReference type="ARBA" id="ARBA00023284"/>
    </source>
</evidence>
<sequence length="153" mass="16818">MRHTLWSFAMTDSLIIPCAHCASLNRIPADRLHDAPRCGRCKSEALPNTPFELQQSQFPNQIKGDLPLLVDVWASWCGPCRSFAPTFAQAAAQLQGRCRLAKLDSEANSQLSSQLGIRSIPSLILFKGGKEVARQSGAMPLPQLLAWLQQHGI</sequence>
<dbReference type="PROSITE" id="PS00194">
    <property type="entry name" value="THIOREDOXIN_1"/>
    <property type="match status" value="1"/>
</dbReference>
<dbReference type="EMBL" id="VNHQ01000010">
    <property type="protein sequence ID" value="TYP66732.1"/>
    <property type="molecule type" value="Genomic_DNA"/>
</dbReference>
<dbReference type="GO" id="GO:0045454">
    <property type="term" value="P:cell redox homeostasis"/>
    <property type="evidence" value="ECO:0007669"/>
    <property type="project" value="TreeGrafter"/>
</dbReference>
<dbReference type="InterPro" id="IPR013766">
    <property type="entry name" value="Thioredoxin_domain"/>
</dbReference>
<evidence type="ECO:0000313" key="7">
    <source>
        <dbReference type="Proteomes" id="UP000324282"/>
    </source>
</evidence>
<dbReference type="SUPFAM" id="SSF52833">
    <property type="entry name" value="Thioredoxin-like"/>
    <property type="match status" value="1"/>
</dbReference>
<keyword evidence="2" id="KW-0249">Electron transport</keyword>
<dbReference type="AlphaFoldDB" id="A0A5S5BKK8"/>
<dbReference type="InterPro" id="IPR036249">
    <property type="entry name" value="Thioredoxin-like_sf"/>
</dbReference>
<dbReference type="GO" id="GO:0005829">
    <property type="term" value="C:cytosol"/>
    <property type="evidence" value="ECO:0007669"/>
    <property type="project" value="TreeGrafter"/>
</dbReference>
<keyword evidence="1" id="KW-0813">Transport</keyword>